<dbReference type="Proteomes" id="UP000193346">
    <property type="component" value="Unassembled WGS sequence"/>
</dbReference>
<comment type="caution">
    <text evidence="1">The sequence shown here is derived from an EMBL/GenBank/DDBJ whole genome shotgun (WGS) entry which is preliminary data.</text>
</comment>
<protein>
    <submittedName>
        <fullName evidence="1">Uncharacterized protein</fullName>
    </submittedName>
</protein>
<reference evidence="1 2" key="1">
    <citation type="submission" date="2017-01" db="EMBL/GenBank/DDBJ databases">
        <authorList>
            <person name="Wolfgang W.J."/>
            <person name="Cole J."/>
            <person name="Wroblewski D."/>
            <person name="Mcginnis J."/>
            <person name="Musser K.A."/>
        </authorList>
    </citation>
    <scope>NUCLEOTIDE SEQUENCE [LARGE SCALE GENOMIC DNA]</scope>
    <source>
        <strain evidence="1 2">93087</strain>
    </source>
</reference>
<dbReference type="RefSeq" id="WP_085418084.1">
    <property type="nucleotide sequence ID" value="NZ_CP091509.1"/>
</dbReference>
<organism evidence="1 2">
    <name type="scientific">Neisseria dumasiana</name>
    <dbReference type="NCBI Taxonomy" id="1931275"/>
    <lineage>
        <taxon>Bacteria</taxon>
        <taxon>Pseudomonadati</taxon>
        <taxon>Pseudomonadota</taxon>
        <taxon>Betaproteobacteria</taxon>
        <taxon>Neisseriales</taxon>
        <taxon>Neisseriaceae</taxon>
        <taxon>Neisseria</taxon>
    </lineage>
</organism>
<proteinExistence type="predicted"/>
<keyword evidence="2" id="KW-1185">Reference proteome</keyword>
<accession>A0ABX3WMF6</accession>
<evidence type="ECO:0000313" key="1">
    <source>
        <dbReference type="EMBL" id="OSI35807.1"/>
    </source>
</evidence>
<evidence type="ECO:0000313" key="2">
    <source>
        <dbReference type="Proteomes" id="UP000193346"/>
    </source>
</evidence>
<sequence length="62" mass="7067">MRNANKVGLVIFFTAARHIERRAAVKAGNDQYLNSKNPAWYQPCRIFYAEAFAHAQTGLKKL</sequence>
<gene>
    <name evidence="1" type="ORF">BV913_03985</name>
</gene>
<name>A0ABX3WMF6_9NEIS</name>
<dbReference type="EMBL" id="MTAC01000007">
    <property type="protein sequence ID" value="OSI35807.1"/>
    <property type="molecule type" value="Genomic_DNA"/>
</dbReference>